<evidence type="ECO:0000256" key="4">
    <source>
        <dbReference type="ARBA" id="ARBA00022989"/>
    </source>
</evidence>
<dbReference type="Pfam" id="PF10317">
    <property type="entry name" value="7TM_GPCR_Srd"/>
    <property type="match status" value="2"/>
</dbReference>
<organism evidence="7 8">
    <name type="scientific">Pristionchus entomophagus</name>
    <dbReference type="NCBI Taxonomy" id="358040"/>
    <lineage>
        <taxon>Eukaryota</taxon>
        <taxon>Metazoa</taxon>
        <taxon>Ecdysozoa</taxon>
        <taxon>Nematoda</taxon>
        <taxon>Chromadorea</taxon>
        <taxon>Rhabditida</taxon>
        <taxon>Rhabditina</taxon>
        <taxon>Diplogasteromorpha</taxon>
        <taxon>Diplogasteroidea</taxon>
        <taxon>Neodiplogasteridae</taxon>
        <taxon>Pristionchus</taxon>
    </lineage>
</organism>
<comment type="caution">
    <text evidence="7">The sequence shown here is derived from an EMBL/GenBank/DDBJ whole genome shotgun (WGS) entry which is preliminary data.</text>
</comment>
<evidence type="ECO:0000256" key="3">
    <source>
        <dbReference type="ARBA" id="ARBA00022692"/>
    </source>
</evidence>
<feature type="transmembrane region" description="Helical" evidence="6">
    <location>
        <begin position="33"/>
        <end position="54"/>
    </location>
</feature>
<dbReference type="InterPro" id="IPR050920">
    <property type="entry name" value="Nematode_rcpt-like_delta"/>
</dbReference>
<evidence type="ECO:0000313" key="8">
    <source>
        <dbReference type="Proteomes" id="UP001432027"/>
    </source>
</evidence>
<feature type="transmembrane region" description="Helical" evidence="6">
    <location>
        <begin position="66"/>
        <end position="86"/>
    </location>
</feature>
<keyword evidence="3 6" id="KW-0812">Transmembrane</keyword>
<dbReference type="PANTHER" id="PTHR22945">
    <property type="entry name" value="SERPENTINE RECEPTOR, CLASS D DELTA"/>
    <property type="match status" value="1"/>
</dbReference>
<dbReference type="EMBL" id="BTSX01000004">
    <property type="protein sequence ID" value="GMS94417.1"/>
    <property type="molecule type" value="Genomic_DNA"/>
</dbReference>
<feature type="transmembrane region" description="Helical" evidence="6">
    <location>
        <begin position="155"/>
        <end position="178"/>
    </location>
</feature>
<keyword evidence="4 6" id="KW-1133">Transmembrane helix</keyword>
<evidence type="ECO:0008006" key="9">
    <source>
        <dbReference type="Google" id="ProtNLM"/>
    </source>
</evidence>
<evidence type="ECO:0000256" key="2">
    <source>
        <dbReference type="ARBA" id="ARBA00009166"/>
    </source>
</evidence>
<keyword evidence="5 6" id="KW-0472">Membrane</keyword>
<comment type="similarity">
    <text evidence="2">Belongs to the nematode receptor-like protein srd family.</text>
</comment>
<evidence type="ECO:0000313" key="7">
    <source>
        <dbReference type="EMBL" id="GMS94417.1"/>
    </source>
</evidence>
<keyword evidence="8" id="KW-1185">Reference proteome</keyword>
<dbReference type="Proteomes" id="UP001432027">
    <property type="component" value="Unassembled WGS sequence"/>
</dbReference>
<reference evidence="7" key="1">
    <citation type="submission" date="2023-10" db="EMBL/GenBank/DDBJ databases">
        <title>Genome assembly of Pristionchus species.</title>
        <authorList>
            <person name="Yoshida K."/>
            <person name="Sommer R.J."/>
        </authorList>
    </citation>
    <scope>NUCLEOTIDE SEQUENCE</scope>
    <source>
        <strain evidence="7">RS0144</strain>
    </source>
</reference>
<evidence type="ECO:0000256" key="1">
    <source>
        <dbReference type="ARBA" id="ARBA00004141"/>
    </source>
</evidence>
<dbReference type="GO" id="GO:0016020">
    <property type="term" value="C:membrane"/>
    <property type="evidence" value="ECO:0007669"/>
    <property type="project" value="UniProtKB-SubCell"/>
</dbReference>
<comment type="subcellular location">
    <subcellularLocation>
        <location evidence="1">Membrane</location>
        <topology evidence="1">Multi-pass membrane protein</topology>
    </subcellularLocation>
</comment>
<feature type="transmembrane region" description="Helical" evidence="6">
    <location>
        <begin position="121"/>
        <end position="143"/>
    </location>
</feature>
<dbReference type="AlphaFoldDB" id="A0AAV5TJQ5"/>
<evidence type="ECO:0000256" key="5">
    <source>
        <dbReference type="ARBA" id="ARBA00023136"/>
    </source>
</evidence>
<proteinExistence type="inferred from homology"/>
<evidence type="ECO:0000256" key="6">
    <source>
        <dbReference type="SAM" id="Phobius"/>
    </source>
</evidence>
<feature type="transmembrane region" description="Helical" evidence="6">
    <location>
        <begin position="242"/>
        <end position="260"/>
    </location>
</feature>
<dbReference type="InterPro" id="IPR019421">
    <property type="entry name" value="7TM_GPCR_serpentine_rcpt_Srd"/>
</dbReference>
<dbReference type="PANTHER" id="PTHR22945:SF40">
    <property type="entry name" value="SERPENTINE RECEPTOR, CLASS D (DELTA)-RELATED"/>
    <property type="match status" value="1"/>
</dbReference>
<accession>A0AAV5TJQ5</accession>
<feature type="transmembrane region" description="Helical" evidence="6">
    <location>
        <begin position="209"/>
        <end position="230"/>
    </location>
</feature>
<gene>
    <name evidence="7" type="ORF">PENTCL1PPCAC_16592</name>
</gene>
<sequence>MTAIFVVRRKLIAQTAQSKATDKRHHEFIARALTYQIMLPCAAAIGVFFWILNLSQIWSSEFSERLIMGMFSVFSLASPFINFTLLPPYRALLPFSRTQTLKDVAVAPLDFTTTIDKVHLAVLWTLDILAIAANLLLITAILIRTPTQLRAFSVFLLNNALVDLATAVVSALAATRIIENHVEGFSIFIFLGPCSQMSNHLCRLCQAQHVNLVVHSTIILLLSFAFRLYILHDIFPTRPPPSPTRVWLMCLLPLILIATLT</sequence>
<name>A0AAV5TJQ5_9BILA</name>
<protein>
    <recommendedName>
        <fullName evidence="9">G protein-coupled receptor</fullName>
    </recommendedName>
</protein>